<keyword evidence="3" id="KW-0378">Hydrolase</keyword>
<dbReference type="CDD" id="cd01066">
    <property type="entry name" value="APP_MetAP"/>
    <property type="match status" value="1"/>
</dbReference>
<dbReference type="Gene3D" id="3.90.230.10">
    <property type="entry name" value="Creatinase/methionine aminopeptidase superfamily"/>
    <property type="match status" value="1"/>
</dbReference>
<reference evidence="3 4" key="1">
    <citation type="submission" date="2018-11" db="EMBL/GenBank/DDBJ databases">
        <title>Sequencing the genomes of 1000 actinobacteria strains.</title>
        <authorList>
            <person name="Klenk H.-P."/>
        </authorList>
    </citation>
    <scope>NUCLEOTIDE SEQUENCE [LARGE SCALE GENOMIC DNA]</scope>
    <source>
        <strain evidence="3 4">DSM 44254</strain>
    </source>
</reference>
<keyword evidence="3" id="KW-0031">Aminopeptidase</keyword>
<dbReference type="Pfam" id="PF00557">
    <property type="entry name" value="Peptidase_M24"/>
    <property type="match status" value="1"/>
</dbReference>
<proteinExistence type="predicted"/>
<dbReference type="InterPro" id="IPR036005">
    <property type="entry name" value="Creatinase/aminopeptidase-like"/>
</dbReference>
<evidence type="ECO:0000259" key="1">
    <source>
        <dbReference type="Pfam" id="PF00557"/>
    </source>
</evidence>
<dbReference type="SUPFAM" id="SSF55920">
    <property type="entry name" value="Creatinase/aminopeptidase"/>
    <property type="match status" value="1"/>
</dbReference>
<organism evidence="3 4">
    <name type="scientific">Actinocorallia herbida</name>
    <dbReference type="NCBI Taxonomy" id="58109"/>
    <lineage>
        <taxon>Bacteria</taxon>
        <taxon>Bacillati</taxon>
        <taxon>Actinomycetota</taxon>
        <taxon>Actinomycetes</taxon>
        <taxon>Streptosporangiales</taxon>
        <taxon>Thermomonosporaceae</taxon>
        <taxon>Actinocorallia</taxon>
    </lineage>
</organism>
<dbReference type="InterPro" id="IPR050659">
    <property type="entry name" value="Peptidase_M24B"/>
</dbReference>
<dbReference type="OrthoDB" id="9803194at2"/>
<evidence type="ECO:0000259" key="2">
    <source>
        <dbReference type="Pfam" id="PF01321"/>
    </source>
</evidence>
<comment type="caution">
    <text evidence="3">The sequence shown here is derived from an EMBL/GenBank/DDBJ whole genome shotgun (WGS) entry which is preliminary data.</text>
</comment>
<evidence type="ECO:0000313" key="3">
    <source>
        <dbReference type="EMBL" id="ROO86991.1"/>
    </source>
</evidence>
<dbReference type="GO" id="GO:0004177">
    <property type="term" value="F:aminopeptidase activity"/>
    <property type="evidence" value="ECO:0007669"/>
    <property type="project" value="UniProtKB-KW"/>
</dbReference>
<dbReference type="Pfam" id="PF01321">
    <property type="entry name" value="Creatinase_N"/>
    <property type="match status" value="1"/>
</dbReference>
<dbReference type="InterPro" id="IPR000994">
    <property type="entry name" value="Pept_M24"/>
</dbReference>
<dbReference type="InterPro" id="IPR000587">
    <property type="entry name" value="Creatinase_N"/>
</dbReference>
<dbReference type="SUPFAM" id="SSF53092">
    <property type="entry name" value="Creatinase/prolidase N-terminal domain"/>
    <property type="match status" value="1"/>
</dbReference>
<feature type="domain" description="Peptidase M24" evidence="1">
    <location>
        <begin position="163"/>
        <end position="387"/>
    </location>
</feature>
<dbReference type="PANTHER" id="PTHR46112">
    <property type="entry name" value="AMINOPEPTIDASE"/>
    <property type="match status" value="1"/>
</dbReference>
<dbReference type="PANTHER" id="PTHR46112:SF2">
    <property type="entry name" value="XAA-PRO AMINOPEPTIDASE P-RELATED"/>
    <property type="match status" value="1"/>
</dbReference>
<protein>
    <submittedName>
        <fullName evidence="3">Xaa-Pro aminopeptidase</fullName>
    </submittedName>
</protein>
<dbReference type="RefSeq" id="WP_123666335.1">
    <property type="nucleotide sequence ID" value="NZ_RJKE01000001.1"/>
</dbReference>
<dbReference type="Proteomes" id="UP000272400">
    <property type="component" value="Unassembled WGS sequence"/>
</dbReference>
<accession>A0A3N1D0D5</accession>
<name>A0A3N1D0D5_9ACTN</name>
<dbReference type="EMBL" id="RJKE01000001">
    <property type="protein sequence ID" value="ROO86991.1"/>
    <property type="molecule type" value="Genomic_DNA"/>
</dbReference>
<evidence type="ECO:0000313" key="4">
    <source>
        <dbReference type="Proteomes" id="UP000272400"/>
    </source>
</evidence>
<keyword evidence="3" id="KW-0645">Protease</keyword>
<feature type="domain" description="Creatinase N-terminal" evidence="2">
    <location>
        <begin position="16"/>
        <end position="150"/>
    </location>
</feature>
<dbReference type="Gene3D" id="3.40.350.10">
    <property type="entry name" value="Creatinase/prolidase N-terminal domain"/>
    <property type="match status" value="1"/>
</dbReference>
<gene>
    <name evidence="3" type="ORF">EDD29_4579</name>
</gene>
<dbReference type="InterPro" id="IPR029149">
    <property type="entry name" value="Creatin/AminoP/Spt16_N"/>
</dbReference>
<keyword evidence="4" id="KW-1185">Reference proteome</keyword>
<sequence length="406" mass="43785">MSTWFPTLSLAERDRRWAALRALMADHGLDALVVFGGQRDPLDQYVAGEAGGTVVLTPQDDPVHLLGRFPLQRFDEPGRDRQRWIADFRVGAKLPDVLAERGVTRGAVGVVGLSSRQVGIYAGSIPHSVWQGVLTALPDVTWVDVSAEFEIITVVKSPEERDMIRKSAQLGEDACAAYIAACKPGALESLPVAGAVGAILAGGGSPFRGPYILERSGPSRFAWGQPEWMTMGGAPRTLRRGDTIASEIFAFYGGFETQQQIDVSIGEPAKEFRRLEEIVLESHHAGLGALRAGMSFADLCDIMHEPLTRAKVWNTGPLVQTVSPVIFNGKTHEGTEHDPGLAHLPSLPPVVARDGDFTLVPGVAFAFEANALYEGKRVCLGGTVLLTEDGYEELNTLPNRLVVVDA</sequence>
<dbReference type="AlphaFoldDB" id="A0A3N1D0D5"/>